<dbReference type="EMBL" id="CAIIXF020000001">
    <property type="protein sequence ID" value="CAH1772867.1"/>
    <property type="molecule type" value="Genomic_DNA"/>
</dbReference>
<feature type="compositionally biased region" description="Basic and acidic residues" evidence="1">
    <location>
        <begin position="32"/>
        <end position="50"/>
    </location>
</feature>
<keyword evidence="3" id="KW-1185">Reference proteome</keyword>
<dbReference type="AlphaFoldDB" id="A0A8S4MXC8"/>
<evidence type="ECO:0000313" key="3">
    <source>
        <dbReference type="Proteomes" id="UP000749559"/>
    </source>
</evidence>
<dbReference type="Proteomes" id="UP000749559">
    <property type="component" value="Unassembled WGS sequence"/>
</dbReference>
<accession>A0A8S4MXC8</accession>
<proteinExistence type="predicted"/>
<evidence type="ECO:0000256" key="1">
    <source>
        <dbReference type="SAM" id="MobiDB-lite"/>
    </source>
</evidence>
<feature type="non-terminal residue" evidence="2">
    <location>
        <position position="1"/>
    </location>
</feature>
<gene>
    <name evidence="2" type="ORF">OFUS_LOCUS555</name>
</gene>
<evidence type="ECO:0000313" key="2">
    <source>
        <dbReference type="EMBL" id="CAH1772867.1"/>
    </source>
</evidence>
<reference evidence="2" key="1">
    <citation type="submission" date="2022-03" db="EMBL/GenBank/DDBJ databases">
        <authorList>
            <person name="Martin C."/>
        </authorList>
    </citation>
    <scope>NUCLEOTIDE SEQUENCE</scope>
</reference>
<protein>
    <recommendedName>
        <fullName evidence="4">MADS-box domain-containing protein</fullName>
    </recommendedName>
</protein>
<feature type="region of interest" description="Disordered" evidence="1">
    <location>
        <begin position="1"/>
        <end position="50"/>
    </location>
</feature>
<organism evidence="2 3">
    <name type="scientific">Owenia fusiformis</name>
    <name type="common">Polychaete worm</name>
    <dbReference type="NCBI Taxonomy" id="6347"/>
    <lineage>
        <taxon>Eukaryota</taxon>
        <taxon>Metazoa</taxon>
        <taxon>Spiralia</taxon>
        <taxon>Lophotrochozoa</taxon>
        <taxon>Annelida</taxon>
        <taxon>Polychaeta</taxon>
        <taxon>Sedentaria</taxon>
        <taxon>Canalipalpata</taxon>
        <taxon>Sabellida</taxon>
        <taxon>Oweniida</taxon>
        <taxon>Oweniidae</taxon>
        <taxon>Owenia</taxon>
    </lineage>
</organism>
<sequence>RADNIIKMSQTKKRPSTGPQANKNWKHHRGPISHEYEPEPRKRAQAKKDRLTGLIKRADQLCTKTRGSIFLRYVDEAGNAFVYSQDEDTFVKYQEEGIHPEVGGDERRYNNKGAATHILSEKTKKAIVQEQEKKEDQESIMSPEVPRQSAAVLMEAETYASLKEAGLAVETLPP</sequence>
<comment type="caution">
    <text evidence="2">The sequence shown here is derived from an EMBL/GenBank/DDBJ whole genome shotgun (WGS) entry which is preliminary data.</text>
</comment>
<evidence type="ECO:0008006" key="4">
    <source>
        <dbReference type="Google" id="ProtNLM"/>
    </source>
</evidence>
<feature type="non-terminal residue" evidence="2">
    <location>
        <position position="174"/>
    </location>
</feature>
<name>A0A8S4MXC8_OWEFU</name>